<dbReference type="CDD" id="cd06171">
    <property type="entry name" value="Sigma70_r4"/>
    <property type="match status" value="1"/>
</dbReference>
<accession>A0A1H2F968</accession>
<evidence type="ECO:0000256" key="5">
    <source>
        <dbReference type="ARBA" id="ARBA00023163"/>
    </source>
</evidence>
<keyword evidence="2 6" id="KW-0805">Transcription regulation</keyword>
<dbReference type="SUPFAM" id="SSF88946">
    <property type="entry name" value="Sigma2 domain of RNA polymerase sigma factors"/>
    <property type="match status" value="1"/>
</dbReference>
<proteinExistence type="inferred from homology"/>
<feature type="domain" description="RNA polymerase sigma factor 70 region 4 type 2" evidence="8">
    <location>
        <begin position="136"/>
        <end position="188"/>
    </location>
</feature>
<evidence type="ECO:0000256" key="2">
    <source>
        <dbReference type="ARBA" id="ARBA00023015"/>
    </source>
</evidence>
<dbReference type="Pfam" id="PF04542">
    <property type="entry name" value="Sigma70_r2"/>
    <property type="match status" value="1"/>
</dbReference>
<dbReference type="InterPro" id="IPR013324">
    <property type="entry name" value="RNA_pol_sigma_r3/r4-like"/>
</dbReference>
<dbReference type="InterPro" id="IPR013325">
    <property type="entry name" value="RNA_pol_sigma_r2"/>
</dbReference>
<sequence>MNKPKATADNTDEQDLVKRLKKGQPWAFEVLVNKYQDRLLKIAYGITLDHEESLEIVQDVFISVFKNIKTFRQDAGLVTWLRKITINQSLNWKRKWKRRFRWHHDSIESENDKDLFMENKKSNDPETQFEKKQFEENLMKAIRKLPEKIRLVFVLNVFEGLSYEQIAKTINIKKGTVSSRIHFARKNLINSLESNK</sequence>
<comment type="similarity">
    <text evidence="1 6">Belongs to the sigma-70 factor family. ECF subfamily.</text>
</comment>
<dbReference type="PROSITE" id="PS01063">
    <property type="entry name" value="SIGMA70_ECF"/>
    <property type="match status" value="1"/>
</dbReference>
<dbReference type="SUPFAM" id="SSF88659">
    <property type="entry name" value="Sigma3 and sigma4 domains of RNA polymerase sigma factors"/>
    <property type="match status" value="1"/>
</dbReference>
<dbReference type="InterPro" id="IPR014284">
    <property type="entry name" value="RNA_pol_sigma-70_dom"/>
</dbReference>
<organism evidence="9 10">
    <name type="scientific">Desulfobacula phenolica</name>
    <dbReference type="NCBI Taxonomy" id="90732"/>
    <lineage>
        <taxon>Bacteria</taxon>
        <taxon>Pseudomonadati</taxon>
        <taxon>Thermodesulfobacteriota</taxon>
        <taxon>Desulfobacteria</taxon>
        <taxon>Desulfobacterales</taxon>
        <taxon>Desulfobacteraceae</taxon>
        <taxon>Desulfobacula</taxon>
    </lineage>
</organism>
<dbReference type="GO" id="GO:0003677">
    <property type="term" value="F:DNA binding"/>
    <property type="evidence" value="ECO:0007669"/>
    <property type="project" value="UniProtKB-KW"/>
</dbReference>
<evidence type="ECO:0000256" key="3">
    <source>
        <dbReference type="ARBA" id="ARBA00023082"/>
    </source>
</evidence>
<dbReference type="InterPro" id="IPR007627">
    <property type="entry name" value="RNA_pol_sigma70_r2"/>
</dbReference>
<keyword evidence="10" id="KW-1185">Reference proteome</keyword>
<keyword evidence="4 6" id="KW-0238">DNA-binding</keyword>
<feature type="domain" description="RNA polymerase sigma-70 region 2" evidence="7">
    <location>
        <begin position="31"/>
        <end position="98"/>
    </location>
</feature>
<keyword evidence="3 6" id="KW-0731">Sigma factor</keyword>
<dbReference type="InterPro" id="IPR039425">
    <property type="entry name" value="RNA_pol_sigma-70-like"/>
</dbReference>
<dbReference type="RefSeq" id="WP_092232242.1">
    <property type="nucleotide sequence ID" value="NZ_FNLL01000004.1"/>
</dbReference>
<evidence type="ECO:0000313" key="9">
    <source>
        <dbReference type="EMBL" id="SDU03884.1"/>
    </source>
</evidence>
<dbReference type="AlphaFoldDB" id="A0A1H2F968"/>
<dbReference type="InterPro" id="IPR013249">
    <property type="entry name" value="RNA_pol_sigma70_r4_t2"/>
</dbReference>
<evidence type="ECO:0000313" key="10">
    <source>
        <dbReference type="Proteomes" id="UP000199608"/>
    </source>
</evidence>
<dbReference type="Gene3D" id="1.10.1740.10">
    <property type="match status" value="1"/>
</dbReference>
<dbReference type="GO" id="GO:0006352">
    <property type="term" value="P:DNA-templated transcription initiation"/>
    <property type="evidence" value="ECO:0007669"/>
    <property type="project" value="InterPro"/>
</dbReference>
<dbReference type="Pfam" id="PF08281">
    <property type="entry name" value="Sigma70_r4_2"/>
    <property type="match status" value="1"/>
</dbReference>
<reference evidence="10" key="1">
    <citation type="submission" date="2016-10" db="EMBL/GenBank/DDBJ databases">
        <authorList>
            <person name="Varghese N."/>
            <person name="Submissions S."/>
        </authorList>
    </citation>
    <scope>NUCLEOTIDE SEQUENCE [LARGE SCALE GENOMIC DNA]</scope>
    <source>
        <strain evidence="10">DSM 3384</strain>
    </source>
</reference>
<dbReference type="NCBIfam" id="TIGR02937">
    <property type="entry name" value="sigma70-ECF"/>
    <property type="match status" value="1"/>
</dbReference>
<dbReference type="InterPro" id="IPR000838">
    <property type="entry name" value="RNA_pol_sigma70_ECF_CS"/>
</dbReference>
<dbReference type="PANTHER" id="PTHR43133">
    <property type="entry name" value="RNA POLYMERASE ECF-TYPE SIGMA FACTO"/>
    <property type="match status" value="1"/>
</dbReference>
<name>A0A1H2F968_9BACT</name>
<dbReference type="GO" id="GO:0016987">
    <property type="term" value="F:sigma factor activity"/>
    <property type="evidence" value="ECO:0007669"/>
    <property type="project" value="UniProtKB-KW"/>
</dbReference>
<evidence type="ECO:0000259" key="7">
    <source>
        <dbReference type="Pfam" id="PF04542"/>
    </source>
</evidence>
<keyword evidence="5 6" id="KW-0804">Transcription</keyword>
<protein>
    <recommendedName>
        <fullName evidence="6">RNA polymerase sigma factor</fullName>
    </recommendedName>
</protein>
<evidence type="ECO:0000256" key="4">
    <source>
        <dbReference type="ARBA" id="ARBA00023125"/>
    </source>
</evidence>
<dbReference type="InterPro" id="IPR036388">
    <property type="entry name" value="WH-like_DNA-bd_sf"/>
</dbReference>
<dbReference type="Proteomes" id="UP000199608">
    <property type="component" value="Unassembled WGS sequence"/>
</dbReference>
<evidence type="ECO:0000256" key="1">
    <source>
        <dbReference type="ARBA" id="ARBA00010641"/>
    </source>
</evidence>
<dbReference type="Gene3D" id="1.10.10.10">
    <property type="entry name" value="Winged helix-like DNA-binding domain superfamily/Winged helix DNA-binding domain"/>
    <property type="match status" value="1"/>
</dbReference>
<gene>
    <name evidence="9" type="ORF">SAMN04487931_10429</name>
</gene>
<evidence type="ECO:0000259" key="8">
    <source>
        <dbReference type="Pfam" id="PF08281"/>
    </source>
</evidence>
<dbReference type="PANTHER" id="PTHR43133:SF51">
    <property type="entry name" value="RNA POLYMERASE SIGMA FACTOR"/>
    <property type="match status" value="1"/>
</dbReference>
<evidence type="ECO:0000256" key="6">
    <source>
        <dbReference type="RuleBase" id="RU000716"/>
    </source>
</evidence>
<dbReference type="EMBL" id="FNLL01000004">
    <property type="protein sequence ID" value="SDU03884.1"/>
    <property type="molecule type" value="Genomic_DNA"/>
</dbReference>